<comment type="caution">
    <text evidence="3">The sequence shown here is derived from an EMBL/GenBank/DDBJ whole genome shotgun (WGS) entry which is preliminary data.</text>
</comment>
<evidence type="ECO:0000256" key="2">
    <source>
        <dbReference type="ARBA" id="ARBA00023242"/>
    </source>
</evidence>
<accession>A0A443HVK4</accession>
<protein>
    <submittedName>
        <fullName evidence="3">Fungal-specific transcription factor domain-containing protein</fullName>
    </submittedName>
</protein>
<proteinExistence type="predicted"/>
<dbReference type="Proteomes" id="UP000283841">
    <property type="component" value="Unassembled WGS sequence"/>
</dbReference>
<dbReference type="EMBL" id="RCNU01000005">
    <property type="protein sequence ID" value="RWQ95790.1"/>
    <property type="molecule type" value="Genomic_DNA"/>
</dbReference>
<dbReference type="VEuPathDB" id="FungiDB:C8Q69DRAFT_486698"/>
<reference evidence="3 4" key="1">
    <citation type="journal article" date="2018" name="Front. Microbiol.">
        <title>Genomic and genetic insights into a cosmopolitan fungus, Paecilomyces variotii (Eurotiales).</title>
        <authorList>
            <person name="Urquhart A.S."/>
            <person name="Mondo S.J."/>
            <person name="Makela M.R."/>
            <person name="Hane J.K."/>
            <person name="Wiebenga A."/>
            <person name="He G."/>
            <person name="Mihaltcheva S."/>
            <person name="Pangilinan J."/>
            <person name="Lipzen A."/>
            <person name="Barry K."/>
            <person name="de Vries R.P."/>
            <person name="Grigoriev I.V."/>
            <person name="Idnurm A."/>
        </authorList>
    </citation>
    <scope>NUCLEOTIDE SEQUENCE [LARGE SCALE GENOMIC DNA]</scope>
    <source>
        <strain evidence="3 4">CBS 101075</strain>
    </source>
</reference>
<dbReference type="GO" id="GO:0000976">
    <property type="term" value="F:transcription cis-regulatory region binding"/>
    <property type="evidence" value="ECO:0007669"/>
    <property type="project" value="TreeGrafter"/>
</dbReference>
<gene>
    <name evidence="3" type="ORF">C8Q69DRAFT_486698</name>
</gene>
<evidence type="ECO:0000313" key="3">
    <source>
        <dbReference type="EMBL" id="RWQ95790.1"/>
    </source>
</evidence>
<keyword evidence="4" id="KW-1185">Reference proteome</keyword>
<evidence type="ECO:0000256" key="1">
    <source>
        <dbReference type="ARBA" id="ARBA00004123"/>
    </source>
</evidence>
<dbReference type="InterPro" id="IPR021858">
    <property type="entry name" value="Fun_TF"/>
</dbReference>
<dbReference type="Pfam" id="PF11951">
    <property type="entry name" value="Fungal_trans_2"/>
    <property type="match status" value="1"/>
</dbReference>
<comment type="subcellular location">
    <subcellularLocation>
        <location evidence="1">Nucleus</location>
    </subcellularLocation>
</comment>
<dbReference type="GO" id="GO:0003700">
    <property type="term" value="F:DNA-binding transcription factor activity"/>
    <property type="evidence" value="ECO:0007669"/>
    <property type="project" value="TreeGrafter"/>
</dbReference>
<dbReference type="GO" id="GO:0045944">
    <property type="term" value="P:positive regulation of transcription by RNA polymerase II"/>
    <property type="evidence" value="ECO:0007669"/>
    <property type="project" value="TreeGrafter"/>
</dbReference>
<dbReference type="AlphaFoldDB" id="A0A443HVK4"/>
<dbReference type="PANTHER" id="PTHR37534:SF8">
    <property type="entry name" value="ZN(II)2CYS6 TRANSCRIPTION FACTOR (EUROFUNG)"/>
    <property type="match status" value="1"/>
</dbReference>
<name>A0A443HVK4_BYSSP</name>
<dbReference type="STRING" id="264951.A0A443HVK4"/>
<keyword evidence="2" id="KW-0539">Nucleus</keyword>
<dbReference type="GeneID" id="39601205"/>
<dbReference type="RefSeq" id="XP_028485435.1">
    <property type="nucleotide sequence ID" value="XM_028631928.1"/>
</dbReference>
<dbReference type="GO" id="GO:0005634">
    <property type="term" value="C:nucleus"/>
    <property type="evidence" value="ECO:0007669"/>
    <property type="project" value="UniProtKB-SubCell"/>
</dbReference>
<evidence type="ECO:0000313" key="4">
    <source>
        <dbReference type="Proteomes" id="UP000283841"/>
    </source>
</evidence>
<organism evidence="3 4">
    <name type="scientific">Byssochlamys spectabilis</name>
    <name type="common">Paecilomyces variotii</name>
    <dbReference type="NCBI Taxonomy" id="264951"/>
    <lineage>
        <taxon>Eukaryota</taxon>
        <taxon>Fungi</taxon>
        <taxon>Dikarya</taxon>
        <taxon>Ascomycota</taxon>
        <taxon>Pezizomycotina</taxon>
        <taxon>Eurotiomycetes</taxon>
        <taxon>Eurotiomycetidae</taxon>
        <taxon>Eurotiales</taxon>
        <taxon>Thermoascaceae</taxon>
        <taxon>Paecilomyces</taxon>
    </lineage>
</organism>
<sequence length="412" mass="46375">MHFDNSSPNLPVVLGDPSISNLNEAGRYYLDYYNGHICKLFIVYDSEENPFRSLIALALEDSILLQSVLALAACHKANTGRSFHQSEMTRSVETIKAQQDALSFKCRAMKELSGALHEAILHRRDSTVASIFLLIFLDLLESGSDRWNFHLEGAKRLMSSFQVSAQPQNGISQDPGEQIETLGATFVRPKLISQYSSSVYPDISLQETVERSFLGCPGYLLNAIQFFSLKRDIIASSEPFDQGTLTDHIQDTDRMLESIRNFDYYAWVSSLPQSHHSPERDVSRLCILSESYKTGALLYGERVLDAFAQRTTAQDDLVCKLIGLIGILKDDRTLLKCALWPICIAGLECRWQAQRDFLIGCLEKFWEDTSCLNVINAAKVLQTYWRQIDGQGGDSSQWIFTIGCLGADWLLI</sequence>
<dbReference type="PANTHER" id="PTHR37534">
    <property type="entry name" value="TRANSCRIPTIONAL ACTIVATOR PROTEIN UGA3"/>
    <property type="match status" value="1"/>
</dbReference>